<dbReference type="InterPro" id="IPR013783">
    <property type="entry name" value="Ig-like_fold"/>
</dbReference>
<dbReference type="InterPro" id="IPR011545">
    <property type="entry name" value="DEAD/DEAH_box_helicase_dom"/>
</dbReference>
<gene>
    <name evidence="11" type="ORF">CRHIZ90672A_00002929</name>
</gene>
<evidence type="ECO:0000256" key="4">
    <source>
        <dbReference type="ARBA" id="ARBA00022806"/>
    </source>
</evidence>
<dbReference type="SMART" id="SM00487">
    <property type="entry name" value="DEXDc"/>
    <property type="match status" value="1"/>
</dbReference>
<evidence type="ECO:0000256" key="2">
    <source>
        <dbReference type="ARBA" id="ARBA00022741"/>
    </source>
</evidence>
<feature type="domain" description="Helicase ATP-binding" evidence="9">
    <location>
        <begin position="509"/>
        <end position="719"/>
    </location>
</feature>
<dbReference type="GO" id="GO:0003723">
    <property type="term" value="F:RNA binding"/>
    <property type="evidence" value="ECO:0007669"/>
    <property type="project" value="UniProtKB-KW"/>
</dbReference>
<evidence type="ECO:0000256" key="6">
    <source>
        <dbReference type="ARBA" id="ARBA00022884"/>
    </source>
</evidence>
<accession>A0A9N9VNT4</accession>
<dbReference type="Gene3D" id="2.60.40.10">
    <property type="entry name" value="Immunoglobulins"/>
    <property type="match status" value="1"/>
</dbReference>
<dbReference type="PROSITE" id="PS51194">
    <property type="entry name" value="HELICASE_CTER"/>
    <property type="match status" value="1"/>
</dbReference>
<feature type="region of interest" description="Disordered" evidence="8">
    <location>
        <begin position="251"/>
        <end position="431"/>
    </location>
</feature>
<protein>
    <recommendedName>
        <fullName evidence="1">RNA helicase</fullName>
        <ecNumber evidence="1">3.6.4.13</ecNumber>
    </recommendedName>
</protein>
<dbReference type="EMBL" id="CABFNQ020000725">
    <property type="protein sequence ID" value="CAH0026827.1"/>
    <property type="molecule type" value="Genomic_DNA"/>
</dbReference>
<dbReference type="OrthoDB" id="10256233at2759"/>
<comment type="caution">
    <text evidence="11">The sequence shown here is derived from an EMBL/GenBank/DDBJ whole genome shotgun (WGS) entry which is preliminary data.</text>
</comment>
<keyword evidence="12" id="KW-1185">Reference proteome</keyword>
<dbReference type="Gene3D" id="3.40.50.300">
    <property type="entry name" value="P-loop containing nucleotide triphosphate hydrolases"/>
    <property type="match status" value="2"/>
</dbReference>
<evidence type="ECO:0000313" key="11">
    <source>
        <dbReference type="EMBL" id="CAH0026827.1"/>
    </source>
</evidence>
<keyword evidence="6" id="KW-0694">RNA-binding</keyword>
<keyword evidence="4" id="KW-0347">Helicase</keyword>
<dbReference type="GO" id="GO:0016787">
    <property type="term" value="F:hydrolase activity"/>
    <property type="evidence" value="ECO:0007669"/>
    <property type="project" value="UniProtKB-KW"/>
</dbReference>
<feature type="compositionally biased region" description="Polar residues" evidence="8">
    <location>
        <begin position="270"/>
        <end position="285"/>
    </location>
</feature>
<dbReference type="EC" id="3.6.4.13" evidence="1"/>
<dbReference type="Pfam" id="PF00271">
    <property type="entry name" value="Helicase_C"/>
    <property type="match status" value="1"/>
</dbReference>
<name>A0A9N9VNT4_9HYPO</name>
<comment type="catalytic activity">
    <reaction evidence="7">
        <text>ATP + H2O = ADP + phosphate + H(+)</text>
        <dbReference type="Rhea" id="RHEA:13065"/>
        <dbReference type="ChEBI" id="CHEBI:15377"/>
        <dbReference type="ChEBI" id="CHEBI:15378"/>
        <dbReference type="ChEBI" id="CHEBI:30616"/>
        <dbReference type="ChEBI" id="CHEBI:43474"/>
        <dbReference type="ChEBI" id="CHEBI:456216"/>
        <dbReference type="EC" id="3.6.4.13"/>
    </reaction>
</comment>
<evidence type="ECO:0000259" key="9">
    <source>
        <dbReference type="PROSITE" id="PS51192"/>
    </source>
</evidence>
<dbReference type="PROSITE" id="PS51192">
    <property type="entry name" value="HELICASE_ATP_BIND_1"/>
    <property type="match status" value="1"/>
</dbReference>
<evidence type="ECO:0000256" key="3">
    <source>
        <dbReference type="ARBA" id="ARBA00022801"/>
    </source>
</evidence>
<proteinExistence type="predicted"/>
<dbReference type="SMART" id="SM00490">
    <property type="entry name" value="HELICc"/>
    <property type="match status" value="1"/>
</dbReference>
<dbReference type="PANTHER" id="PTHR47960">
    <property type="entry name" value="DEAD-BOX ATP-DEPENDENT RNA HELICASE 50"/>
    <property type="match status" value="1"/>
</dbReference>
<sequence>MASSESQHTVTFKQAKTVPPLFLAGSFPESNWKPQEMKASRDEDGEYTFSRTVNVIPGHEYQYNIKYKEQGPWIYDKNQALVVPKSSQSRPEKDYSPGLPLRQAGAIADDRSSTPIRIVAETAAEVADTAERLDRDSEQTTSDYTWTKEEPLRMPLFAHESFGAYEFLADDALDHDQADDAPSPHRPRKESKDYSFDEVDINDPTIESFPSDRSSVMNALRKIRSSVDSQPISIETSSPIAIEHGDDFAISGSLSPKSPASSALRESRLSHSSYGNKRSTASLTSIAEEGSKPIQTSNLGSKSGKPRTARRSFGEVFELSQTPPSDDDKGMIMKQKKKRPLPPRISQPWISERFVSLRQPSKPRPSRMVLSNQVYRPPTGGKSSRPRRQVEGPFGAMNRTVANIDPTRRGPRSRTAGSTDGGKKNDGPRDERKALKMQRALASVSYTKRMSLKDRMGDYDSFDHFDLLPNIKESLYNELFKGLFDIKPTPVQRLALPAIMGQSAPGQPQKKSAEMESFLLAAETGSGKTLAYLLPAIDALKRAEAEDPDIKAYNERYAAEKEYQRTANFKGKPFDEPHPTMARPKVVILVPTAELAQQVMNVSKKISHVVKFKTEMLSSDLRPQQIQRNLYGPKGLDVIVSTPHLLASIADSDPNILSRVTHLIVDEADSLLDRSFSPVTTSIIERAMPSLQKFVCCSATIPRKLNNYLATTYPKMHRITTPNLHAIPRRVQLGVIDVSRDPYRNNKDLACADALYTLGKDAQNHEGPVKDEIDVRRVLVFVNEREKTEQLGEYLRGQGIQATALHRDTPEKRPGEILEVFTMAEPLTIKAPEKVGRSRQLNNVKVLVVTDLASRGIDTLAVRHVILYDVPHTTIDFIHRLGRAGRMGRRGRGIVLAGNDDRKDVVAEVKRSMFMGQALI</sequence>
<dbReference type="GO" id="GO:0005524">
    <property type="term" value="F:ATP binding"/>
    <property type="evidence" value="ECO:0007669"/>
    <property type="project" value="UniProtKB-KW"/>
</dbReference>
<keyword evidence="5" id="KW-0067">ATP-binding</keyword>
<dbReference type="Pfam" id="PF00270">
    <property type="entry name" value="DEAD"/>
    <property type="match status" value="1"/>
</dbReference>
<evidence type="ECO:0000256" key="5">
    <source>
        <dbReference type="ARBA" id="ARBA00022840"/>
    </source>
</evidence>
<organism evidence="11 12">
    <name type="scientific">Clonostachys rhizophaga</name>
    <dbReference type="NCBI Taxonomy" id="160324"/>
    <lineage>
        <taxon>Eukaryota</taxon>
        <taxon>Fungi</taxon>
        <taxon>Dikarya</taxon>
        <taxon>Ascomycota</taxon>
        <taxon>Pezizomycotina</taxon>
        <taxon>Sordariomycetes</taxon>
        <taxon>Hypocreomycetidae</taxon>
        <taxon>Hypocreales</taxon>
        <taxon>Bionectriaceae</taxon>
        <taxon>Clonostachys</taxon>
    </lineage>
</organism>
<feature type="region of interest" description="Disordered" evidence="8">
    <location>
        <begin position="175"/>
        <end position="212"/>
    </location>
</feature>
<dbReference type="Proteomes" id="UP000696573">
    <property type="component" value="Unassembled WGS sequence"/>
</dbReference>
<evidence type="ECO:0000256" key="8">
    <source>
        <dbReference type="SAM" id="MobiDB-lite"/>
    </source>
</evidence>
<feature type="domain" description="Helicase C-terminal" evidence="10">
    <location>
        <begin position="768"/>
        <end position="920"/>
    </location>
</feature>
<evidence type="ECO:0000259" key="10">
    <source>
        <dbReference type="PROSITE" id="PS51194"/>
    </source>
</evidence>
<evidence type="ECO:0000256" key="1">
    <source>
        <dbReference type="ARBA" id="ARBA00012552"/>
    </source>
</evidence>
<dbReference type="SUPFAM" id="SSF52540">
    <property type="entry name" value="P-loop containing nucleoside triphosphate hydrolases"/>
    <property type="match status" value="1"/>
</dbReference>
<dbReference type="GO" id="GO:0003724">
    <property type="term" value="F:RNA helicase activity"/>
    <property type="evidence" value="ECO:0007669"/>
    <property type="project" value="UniProtKB-EC"/>
</dbReference>
<feature type="compositionally biased region" description="Low complexity" evidence="8">
    <location>
        <begin position="251"/>
        <end position="264"/>
    </location>
</feature>
<dbReference type="AlphaFoldDB" id="A0A9N9VNT4"/>
<feature type="compositionally biased region" description="Basic and acidic residues" evidence="8">
    <location>
        <begin position="421"/>
        <end position="431"/>
    </location>
</feature>
<keyword evidence="3" id="KW-0378">Hydrolase</keyword>
<dbReference type="InterPro" id="IPR027417">
    <property type="entry name" value="P-loop_NTPase"/>
</dbReference>
<reference evidence="11" key="1">
    <citation type="submission" date="2021-10" db="EMBL/GenBank/DDBJ databases">
        <authorList>
            <person name="Piombo E."/>
        </authorList>
    </citation>
    <scope>NUCLEOTIDE SEQUENCE</scope>
</reference>
<dbReference type="InterPro" id="IPR001650">
    <property type="entry name" value="Helicase_C-like"/>
</dbReference>
<evidence type="ECO:0000256" key="7">
    <source>
        <dbReference type="ARBA" id="ARBA00047984"/>
    </source>
</evidence>
<keyword evidence="2" id="KW-0547">Nucleotide-binding</keyword>
<evidence type="ECO:0000313" key="12">
    <source>
        <dbReference type="Proteomes" id="UP000696573"/>
    </source>
</evidence>
<dbReference type="InterPro" id="IPR014001">
    <property type="entry name" value="Helicase_ATP-bd"/>
</dbReference>